<reference evidence="2" key="1">
    <citation type="submission" date="2016-10" db="EMBL/GenBank/DDBJ databases">
        <authorList>
            <person name="Varghese N."/>
            <person name="Submissions S."/>
        </authorList>
    </citation>
    <scope>NUCLEOTIDE SEQUENCE [LARGE SCALE GENOMIC DNA]</scope>
    <source>
        <strain evidence="2">Gh-48</strain>
    </source>
</reference>
<dbReference type="STRING" id="551995.SAMN05192574_104481"/>
<dbReference type="AlphaFoldDB" id="A0A1H8K6Q7"/>
<gene>
    <name evidence="1" type="ORF">SAMN05192574_104481</name>
</gene>
<evidence type="ECO:0000313" key="1">
    <source>
        <dbReference type="EMBL" id="SEN88672.1"/>
    </source>
</evidence>
<name>A0A1H8K6Q7_9SPHI</name>
<evidence type="ECO:0000313" key="2">
    <source>
        <dbReference type="Proteomes" id="UP000198942"/>
    </source>
</evidence>
<dbReference type="Proteomes" id="UP000198942">
    <property type="component" value="Unassembled WGS sequence"/>
</dbReference>
<sequence>MKISILAINHLSEFMIFLYKNEPMTKFLTTFLCVFLFIDGVKAQDANYWSSSYNPGGFLTPGAVIAFNRDSGVMFLNPALLAHSTKNTASINASVYQYGRINIKNGAGTGLDLKSTSTNIIPQMISATISLKGSHPFTIGYALTHNPVMTYRVNQQRDATLNVLDDSYSPGNEYFLGQYKNVNTINETAGIISGGFKASDNFAIGVSAEGQIRKQDYDYDVSSRALYNTSGFELPPFSNVQESYTAGYYNVGIRFKGGFAYDNERHHLGLTLSSPLLHVAGSGNILSDSQTSDLIMPQEKDTVNLLANSRQRSLKVNYKMPFSVAFGYACDYKGGQFYIAAEYFASVGEYNIITPKNQNFIKGVDSGADLLTPEFLKFKDARKSVTNFGIGVSYLLKPDLMGYLSFHTDFNNISKALYSIDDSGYRSNTGNYNLYHCQVGTNVKKRKFNLRTGLLFSYGTTSKYLQDVNFDNPNEANYLGGNTGYTKASQFSVGLMLSYIHNL</sequence>
<dbReference type="EMBL" id="FOCL01000004">
    <property type="protein sequence ID" value="SEN88672.1"/>
    <property type="molecule type" value="Genomic_DNA"/>
</dbReference>
<accession>A0A1H8K6Q7</accession>
<evidence type="ECO:0008006" key="3">
    <source>
        <dbReference type="Google" id="ProtNLM"/>
    </source>
</evidence>
<organism evidence="1 2">
    <name type="scientific">Mucilaginibacter gossypiicola</name>
    <dbReference type="NCBI Taxonomy" id="551995"/>
    <lineage>
        <taxon>Bacteria</taxon>
        <taxon>Pseudomonadati</taxon>
        <taxon>Bacteroidota</taxon>
        <taxon>Sphingobacteriia</taxon>
        <taxon>Sphingobacteriales</taxon>
        <taxon>Sphingobacteriaceae</taxon>
        <taxon>Mucilaginibacter</taxon>
    </lineage>
</organism>
<keyword evidence="2" id="KW-1185">Reference proteome</keyword>
<dbReference type="OrthoDB" id="5385495at2"/>
<proteinExistence type="predicted"/>
<protein>
    <recommendedName>
        <fullName evidence="3">Long-chain fatty acid transport protein</fullName>
    </recommendedName>
</protein>
<dbReference type="RefSeq" id="WP_091211553.1">
    <property type="nucleotide sequence ID" value="NZ_FOCL01000004.1"/>
</dbReference>